<accession>A0ABP0LN09</accession>
<keyword evidence="2" id="KW-1185">Reference proteome</keyword>
<protein>
    <submittedName>
        <fullName evidence="1">Uncharacterized protein</fullName>
    </submittedName>
</protein>
<organism evidence="1 2">
    <name type="scientific">Durusdinium trenchii</name>
    <dbReference type="NCBI Taxonomy" id="1381693"/>
    <lineage>
        <taxon>Eukaryota</taxon>
        <taxon>Sar</taxon>
        <taxon>Alveolata</taxon>
        <taxon>Dinophyceae</taxon>
        <taxon>Suessiales</taxon>
        <taxon>Symbiodiniaceae</taxon>
        <taxon>Durusdinium</taxon>
    </lineage>
</organism>
<proteinExistence type="predicted"/>
<dbReference type="EMBL" id="CAXAMM010016669">
    <property type="protein sequence ID" value="CAK9039590.1"/>
    <property type="molecule type" value="Genomic_DNA"/>
</dbReference>
<name>A0ABP0LN09_9DINO</name>
<comment type="caution">
    <text evidence="1">The sequence shown here is derived from an EMBL/GenBank/DDBJ whole genome shotgun (WGS) entry which is preliminary data.</text>
</comment>
<gene>
    <name evidence="1" type="ORF">SCF082_LOCUS23175</name>
</gene>
<reference evidence="1 2" key="1">
    <citation type="submission" date="2024-02" db="EMBL/GenBank/DDBJ databases">
        <authorList>
            <person name="Chen Y."/>
            <person name="Shah S."/>
            <person name="Dougan E. K."/>
            <person name="Thang M."/>
            <person name="Chan C."/>
        </authorList>
    </citation>
    <scope>NUCLEOTIDE SEQUENCE [LARGE SCALE GENOMIC DNA]</scope>
</reference>
<evidence type="ECO:0000313" key="2">
    <source>
        <dbReference type="Proteomes" id="UP001642464"/>
    </source>
</evidence>
<sequence length="193" mass="21327">MTTMAEQWMPIPGNMSATTRCVPGSTGPMYSPEDLVAAVGARLAVDGLDASRWSVEEEKVLVPAQMPVKDGAAPILFSPEMFKGQWLDSLGNQVFVCFEDEQATTLVAHLTRPPRRDLKLFMWPVPRGGGWQCGNAVLDPSSAWPKLCWVTEDGRVSTWVRTDGTDYKEEAQDEERTVDGQGPFFCATPESWD</sequence>
<dbReference type="Proteomes" id="UP001642464">
    <property type="component" value="Unassembled WGS sequence"/>
</dbReference>
<evidence type="ECO:0000313" key="1">
    <source>
        <dbReference type="EMBL" id="CAK9039590.1"/>
    </source>
</evidence>